<dbReference type="RefSeq" id="WP_308951636.1">
    <property type="nucleotide sequence ID" value="NZ_JARXHW010000044.1"/>
</dbReference>
<reference evidence="1 2" key="1">
    <citation type="submission" date="2023-04" db="EMBL/GenBank/DDBJ databases">
        <title>A novel bacteria isolated from coastal sediment.</title>
        <authorList>
            <person name="Liu X.-J."/>
            <person name="Du Z.-J."/>
        </authorList>
    </citation>
    <scope>NUCLEOTIDE SEQUENCE [LARGE SCALE GENOMIC DNA]</scope>
    <source>
        <strain evidence="1 2">SDUM461003</strain>
    </source>
</reference>
<keyword evidence="2" id="KW-1185">Reference proteome</keyword>
<organism evidence="1 2">
    <name type="scientific">Thalassobacterium maritimum</name>
    <dbReference type="NCBI Taxonomy" id="3041265"/>
    <lineage>
        <taxon>Bacteria</taxon>
        <taxon>Pseudomonadati</taxon>
        <taxon>Verrucomicrobiota</taxon>
        <taxon>Opitutia</taxon>
        <taxon>Puniceicoccales</taxon>
        <taxon>Coraliomargaritaceae</taxon>
        <taxon>Thalassobacterium</taxon>
    </lineage>
</organism>
<gene>
    <name evidence="1" type="ORF">QEH52_15375</name>
</gene>
<sequence length="268" mass="29026">MFILNHRTLVLLLFAWLLPVLWTSARTVDVRFLGVESSPNGLYLREGGSYVPVTVPLYASSNYSSASVNEAGELALYRQSESGKDASYQLAVRGRIPQGARSVLGIYRIASNGQAQIHFYGDDWTQFPSQSYRLINISPVVINSKVGDDVLQLQPFESQVVQVKLSARLPTVKIITVYKDGNEEWKPIYNKRTALLPNKRVTGLAVVTRGALAAAMGMASAADSQGAGGMAEGSALMAPSLRYFSINDSVSSGQDRSVPTAPIHASSR</sequence>
<comment type="caution">
    <text evidence="1">The sequence shown here is derived from an EMBL/GenBank/DDBJ whole genome shotgun (WGS) entry which is preliminary data.</text>
</comment>
<evidence type="ECO:0008006" key="3">
    <source>
        <dbReference type="Google" id="ProtNLM"/>
    </source>
</evidence>
<evidence type="ECO:0000313" key="1">
    <source>
        <dbReference type="EMBL" id="MDQ8208908.1"/>
    </source>
</evidence>
<protein>
    <recommendedName>
        <fullName evidence="3">DUF4165 domain-containing protein</fullName>
    </recommendedName>
</protein>
<evidence type="ECO:0000313" key="2">
    <source>
        <dbReference type="Proteomes" id="UP001225316"/>
    </source>
</evidence>
<name>A0ABU1AXS9_9BACT</name>
<dbReference type="Proteomes" id="UP001225316">
    <property type="component" value="Unassembled WGS sequence"/>
</dbReference>
<accession>A0ABU1AXS9</accession>
<dbReference type="EMBL" id="JARXHW010000044">
    <property type="protein sequence ID" value="MDQ8208908.1"/>
    <property type="molecule type" value="Genomic_DNA"/>
</dbReference>
<proteinExistence type="predicted"/>